<protein>
    <submittedName>
        <fullName evidence="1">Uncharacterized protein</fullName>
    </submittedName>
</protein>
<dbReference type="AlphaFoldDB" id="A0A2T1DH14"/>
<organism evidence="1 2">
    <name type="scientific">Phormidesmis priestleyi ULC007</name>
    <dbReference type="NCBI Taxonomy" id="1920490"/>
    <lineage>
        <taxon>Bacteria</taxon>
        <taxon>Bacillati</taxon>
        <taxon>Cyanobacteriota</taxon>
        <taxon>Cyanophyceae</taxon>
        <taxon>Leptolyngbyales</taxon>
        <taxon>Leptolyngbyaceae</taxon>
        <taxon>Phormidesmis</taxon>
    </lineage>
</organism>
<evidence type="ECO:0000313" key="1">
    <source>
        <dbReference type="EMBL" id="PSB19734.1"/>
    </source>
</evidence>
<name>A0A2T1DH14_9CYAN</name>
<gene>
    <name evidence="1" type="ORF">C7B65_10605</name>
</gene>
<accession>A0A2T1DH14</accession>
<evidence type="ECO:0000313" key="2">
    <source>
        <dbReference type="Proteomes" id="UP000238634"/>
    </source>
</evidence>
<proteinExistence type="predicted"/>
<sequence length="143" mass="16404">MVSKKRAIDFAVKLGWTREDAKRAYESIGVNLDLVADDDEFTLALTLADYAGEVLSERQRKQAAQKAQVTKKTNEIEKIKITHAKKVEQYEEDLNLQRSQFVGIISRVYKIAQKIGLRDAWIEALLTSYNEYLQDEDDSSKTM</sequence>
<dbReference type="Proteomes" id="UP000238634">
    <property type="component" value="Unassembled WGS sequence"/>
</dbReference>
<reference evidence="1 2" key="2">
    <citation type="submission" date="2018-03" db="EMBL/GenBank/DDBJ databases">
        <title>The ancient ancestry and fast evolution of plastids.</title>
        <authorList>
            <person name="Moore K.R."/>
            <person name="Magnabosco C."/>
            <person name="Momper L."/>
            <person name="Gold D.A."/>
            <person name="Bosak T."/>
            <person name="Fournier G.P."/>
        </authorList>
    </citation>
    <scope>NUCLEOTIDE SEQUENCE [LARGE SCALE GENOMIC DNA]</scope>
    <source>
        <strain evidence="1 2">ULC007</strain>
    </source>
</reference>
<keyword evidence="2" id="KW-1185">Reference proteome</keyword>
<dbReference type="OrthoDB" id="574397at2"/>
<dbReference type="EMBL" id="PVWG01000009">
    <property type="protein sequence ID" value="PSB19734.1"/>
    <property type="molecule type" value="Genomic_DNA"/>
</dbReference>
<comment type="caution">
    <text evidence="1">The sequence shown here is derived from an EMBL/GenBank/DDBJ whole genome shotgun (WGS) entry which is preliminary data.</text>
</comment>
<dbReference type="RefSeq" id="WP_073071625.1">
    <property type="nucleotide sequence ID" value="NZ_MPPI01000012.1"/>
</dbReference>
<dbReference type="STRING" id="1920490.GCA_001895925_00110"/>
<reference evidence="1 2" key="1">
    <citation type="submission" date="2018-02" db="EMBL/GenBank/DDBJ databases">
        <authorList>
            <person name="Cohen D.B."/>
            <person name="Kent A.D."/>
        </authorList>
    </citation>
    <scope>NUCLEOTIDE SEQUENCE [LARGE SCALE GENOMIC DNA]</scope>
    <source>
        <strain evidence="1 2">ULC007</strain>
    </source>
</reference>